<accession>A0ACB7XN53</accession>
<dbReference type="Proteomes" id="UP000828048">
    <property type="component" value="Chromosome 1"/>
</dbReference>
<evidence type="ECO:0000313" key="2">
    <source>
        <dbReference type="Proteomes" id="UP000828048"/>
    </source>
</evidence>
<gene>
    <name evidence="1" type="ORF">Vadar_004061</name>
</gene>
<evidence type="ECO:0000313" key="1">
    <source>
        <dbReference type="EMBL" id="KAH7842335.1"/>
    </source>
</evidence>
<protein>
    <submittedName>
        <fullName evidence="1">Uncharacterized protein</fullName>
    </submittedName>
</protein>
<comment type="caution">
    <text evidence="1">The sequence shown here is derived from an EMBL/GenBank/DDBJ whole genome shotgun (WGS) entry which is preliminary data.</text>
</comment>
<dbReference type="EMBL" id="CM037151">
    <property type="protein sequence ID" value="KAH7842335.1"/>
    <property type="molecule type" value="Genomic_DNA"/>
</dbReference>
<proteinExistence type="predicted"/>
<sequence>MERNTLSNTLKHHSLCGGGRSVKESIIINNNKKNRVTGSWENHYSGSSEGDLLSGFHPWPPRSYTCTFCKREFRSAQALGGHMNVHRRDRARLRQSPPRNGDDDYPFLNLNLSPNPNPNPNPNQNHDYPPFTPTLIPMVSPSSDHHLSGLSSSPCSASPSGIKKWVMLHNKAGNAADLAKIKAAKTVVGFGEFEGFTRDRRFEVVKKAGIVRLDLEIGLVADSKEDLDLELRLGRS</sequence>
<name>A0ACB7XN53_9ERIC</name>
<organism evidence="1 2">
    <name type="scientific">Vaccinium darrowii</name>
    <dbReference type="NCBI Taxonomy" id="229202"/>
    <lineage>
        <taxon>Eukaryota</taxon>
        <taxon>Viridiplantae</taxon>
        <taxon>Streptophyta</taxon>
        <taxon>Embryophyta</taxon>
        <taxon>Tracheophyta</taxon>
        <taxon>Spermatophyta</taxon>
        <taxon>Magnoliopsida</taxon>
        <taxon>eudicotyledons</taxon>
        <taxon>Gunneridae</taxon>
        <taxon>Pentapetalae</taxon>
        <taxon>asterids</taxon>
        <taxon>Ericales</taxon>
        <taxon>Ericaceae</taxon>
        <taxon>Vaccinioideae</taxon>
        <taxon>Vaccinieae</taxon>
        <taxon>Vaccinium</taxon>
    </lineage>
</organism>
<reference evidence="1 2" key="1">
    <citation type="journal article" date="2021" name="Hortic Res">
        <title>High-quality reference genome and annotation aids understanding of berry development for evergreen blueberry (Vaccinium darrowii).</title>
        <authorList>
            <person name="Yu J."/>
            <person name="Hulse-Kemp A.M."/>
            <person name="Babiker E."/>
            <person name="Staton M."/>
        </authorList>
    </citation>
    <scope>NUCLEOTIDE SEQUENCE [LARGE SCALE GENOMIC DNA]</scope>
    <source>
        <strain evidence="2">cv. NJ 8807/NJ 8810</strain>
        <tissue evidence="1">Young leaf</tissue>
    </source>
</reference>
<keyword evidence="2" id="KW-1185">Reference proteome</keyword>